<protein>
    <submittedName>
        <fullName evidence="1">Uncharacterized protein</fullName>
    </submittedName>
</protein>
<dbReference type="EMBL" id="AZIL01000936">
    <property type="protein sequence ID" value="EWM25401.1"/>
    <property type="molecule type" value="Genomic_DNA"/>
</dbReference>
<name>W7TXL6_9STRA</name>
<gene>
    <name evidence="1" type="ORF">Naga_100005g64</name>
</gene>
<comment type="caution">
    <text evidence="1">The sequence shown here is derived from an EMBL/GenBank/DDBJ whole genome shotgun (WGS) entry which is preliminary data.</text>
</comment>
<dbReference type="Proteomes" id="UP000019335">
    <property type="component" value="Chromosome 11"/>
</dbReference>
<evidence type="ECO:0000313" key="1">
    <source>
        <dbReference type="EMBL" id="EWM25401.1"/>
    </source>
</evidence>
<proteinExistence type="predicted"/>
<dbReference type="AlphaFoldDB" id="W7TXL6"/>
<accession>W7TXL6</accession>
<sequence length="141" mass="16239">MIAKRACVIYIQRKAQQLSIYPGRSAILLFKDNIFLLTILPSGIVQMLRRVIRVSLQGISQLARMDNLEIFHRPQPKLPPHRLLQSRRRHHNTGWTAPIRFGPRQKQLARQHGCIVVVVAMEVIGPLHSKALIDLKQAEFR</sequence>
<evidence type="ECO:0000313" key="2">
    <source>
        <dbReference type="Proteomes" id="UP000019335"/>
    </source>
</evidence>
<organism evidence="1 2">
    <name type="scientific">Nannochloropsis gaditana</name>
    <dbReference type="NCBI Taxonomy" id="72520"/>
    <lineage>
        <taxon>Eukaryota</taxon>
        <taxon>Sar</taxon>
        <taxon>Stramenopiles</taxon>
        <taxon>Ochrophyta</taxon>
        <taxon>Eustigmatophyceae</taxon>
        <taxon>Eustigmatales</taxon>
        <taxon>Monodopsidaceae</taxon>
        <taxon>Nannochloropsis</taxon>
    </lineage>
</organism>
<keyword evidence="2" id="KW-1185">Reference proteome</keyword>
<reference evidence="1 2" key="1">
    <citation type="journal article" date="2014" name="Mol. Plant">
        <title>Chromosome Scale Genome Assembly and Transcriptome Profiling of Nannochloropsis gaditana in Nitrogen Depletion.</title>
        <authorList>
            <person name="Corteggiani Carpinelli E."/>
            <person name="Telatin A."/>
            <person name="Vitulo N."/>
            <person name="Forcato C."/>
            <person name="D'Angelo M."/>
            <person name="Schiavon R."/>
            <person name="Vezzi A."/>
            <person name="Giacometti G.M."/>
            <person name="Morosinotto T."/>
            <person name="Valle G."/>
        </authorList>
    </citation>
    <scope>NUCLEOTIDE SEQUENCE [LARGE SCALE GENOMIC DNA]</scope>
    <source>
        <strain evidence="1 2">B-31</strain>
    </source>
</reference>